<accession>A0ABY3SMD8</accession>
<feature type="domain" description="Glycosyl hydrolase family 32 N-terminal" evidence="5">
    <location>
        <begin position="7"/>
        <end position="288"/>
    </location>
</feature>
<dbReference type="PANTHER" id="PTHR43101">
    <property type="entry name" value="BETA-FRUCTOSIDASE"/>
    <property type="match status" value="1"/>
</dbReference>
<dbReference type="Pfam" id="PF16346">
    <property type="entry name" value="GH32_BT1760-like_C"/>
    <property type="match status" value="1"/>
</dbReference>
<dbReference type="SUPFAM" id="SSF75005">
    <property type="entry name" value="Arabinanase/levansucrase/invertase"/>
    <property type="match status" value="1"/>
</dbReference>
<dbReference type="InterPro" id="IPR013148">
    <property type="entry name" value="Glyco_hydro_32_N"/>
</dbReference>
<dbReference type="Pfam" id="PF00251">
    <property type="entry name" value="Glyco_hydro_32N"/>
    <property type="match status" value="1"/>
</dbReference>
<protein>
    <recommendedName>
        <fullName evidence="2">beta-fructofuranosidase</fullName>
        <ecNumber evidence="2">3.2.1.26</ecNumber>
    </recommendedName>
</protein>
<proteinExistence type="inferred from homology"/>
<gene>
    <name evidence="7" type="ORF">L0M14_05590</name>
</gene>
<dbReference type="SUPFAM" id="SSF49899">
    <property type="entry name" value="Concanavalin A-like lectins/glucanases"/>
    <property type="match status" value="1"/>
</dbReference>
<sequence>MSNLFYKPDKAWVGDLIPFYKDGTYRLFYLHDWRENKETYGEGTSWFELRTSDFVKYEEMGETLKHGRIDEQDMNCYTGSILEANGEYHLFYTGKNLYSPFCEDGVPLECVMHAVSKDMETWTKLPEDTFYSDGIRYERHDWRDPFVFWNEEAGEYWMLLAARLKEGPSRRRGCIALCSSKDLKSWEIREPFWDPKLYVTHECPDLFRIGEWWYLVYSTFSDRFVTHYRMSKSLSGPWEAPKHDAFDGRAFYAAKTWGDGEKRYAFGWVPSKENENDFSDWQWAGNLVVHEVVQQPDGTLTVRIPDTLDQHFGTQQHFQFHSRIGEWRTAGNSAAVEADETFACISAGAMPSTCKITANVTFTDHTRGCGVMLRASDDMDECYYIRIEPMHNRLVFDCWPRRVKGEAQWHIAGDKPYAVELETPIDLKAGTTYTIQILVENSVCVVYLNHQVAMTTRLYNMKEGNWGFFVQEGRAAFEQVELSVLNHKEVTQ</sequence>
<dbReference type="InterPro" id="IPR051214">
    <property type="entry name" value="GH32_Enzymes"/>
</dbReference>
<dbReference type="Gene3D" id="2.60.120.560">
    <property type="entry name" value="Exo-inulinase, domain 1"/>
    <property type="match status" value="1"/>
</dbReference>
<dbReference type="PANTHER" id="PTHR43101:SF1">
    <property type="entry name" value="BETA-FRUCTOSIDASE"/>
    <property type="match status" value="1"/>
</dbReference>
<evidence type="ECO:0000259" key="5">
    <source>
        <dbReference type="Pfam" id="PF00251"/>
    </source>
</evidence>
<dbReference type="RefSeq" id="WP_235121222.1">
    <property type="nucleotide sequence ID" value="NZ_CP090978.1"/>
</dbReference>
<dbReference type="Gene3D" id="2.115.10.20">
    <property type="entry name" value="Glycosyl hydrolase domain, family 43"/>
    <property type="match status" value="1"/>
</dbReference>
<evidence type="ECO:0000313" key="7">
    <source>
        <dbReference type="EMBL" id="UJF34648.1"/>
    </source>
</evidence>
<dbReference type="InterPro" id="IPR023296">
    <property type="entry name" value="Glyco_hydro_beta-prop_sf"/>
</dbReference>
<dbReference type="InterPro" id="IPR032507">
    <property type="entry name" value="BT1760-like_C"/>
</dbReference>
<evidence type="ECO:0000256" key="2">
    <source>
        <dbReference type="ARBA" id="ARBA00012758"/>
    </source>
</evidence>
<evidence type="ECO:0000256" key="1">
    <source>
        <dbReference type="ARBA" id="ARBA00009902"/>
    </source>
</evidence>
<comment type="similarity">
    <text evidence="1">Belongs to the glycosyl hydrolase 32 family.</text>
</comment>
<evidence type="ECO:0000313" key="8">
    <source>
        <dbReference type="Proteomes" id="UP001649230"/>
    </source>
</evidence>
<dbReference type="EC" id="3.2.1.26" evidence="2"/>
<feature type="domain" description="BT1760-like C-terminal" evidence="6">
    <location>
        <begin position="298"/>
        <end position="477"/>
    </location>
</feature>
<evidence type="ECO:0000256" key="3">
    <source>
        <dbReference type="ARBA" id="ARBA00022801"/>
    </source>
</evidence>
<evidence type="ECO:0000259" key="6">
    <source>
        <dbReference type="Pfam" id="PF16346"/>
    </source>
</evidence>
<dbReference type="SMART" id="SM00640">
    <property type="entry name" value="Glyco_32"/>
    <property type="match status" value="1"/>
</dbReference>
<dbReference type="InterPro" id="IPR001362">
    <property type="entry name" value="Glyco_hydro_32"/>
</dbReference>
<name>A0ABY3SMD8_9BACL</name>
<organism evidence="7 8">
    <name type="scientific">Paenibacillus hexagrammi</name>
    <dbReference type="NCBI Taxonomy" id="2908839"/>
    <lineage>
        <taxon>Bacteria</taxon>
        <taxon>Bacillati</taxon>
        <taxon>Bacillota</taxon>
        <taxon>Bacilli</taxon>
        <taxon>Bacillales</taxon>
        <taxon>Paenibacillaceae</taxon>
        <taxon>Paenibacillus</taxon>
    </lineage>
</organism>
<keyword evidence="3" id="KW-0378">Hydrolase</keyword>
<dbReference type="Proteomes" id="UP001649230">
    <property type="component" value="Chromosome"/>
</dbReference>
<dbReference type="CDD" id="cd08995">
    <property type="entry name" value="GH32_EcAec43-like"/>
    <property type="match status" value="1"/>
</dbReference>
<reference evidence="7 8" key="1">
    <citation type="journal article" date="2024" name="Int. J. Syst. Evol. Microbiol.">
        <title>Paenibacillus hexagrammi sp. nov., a novel bacterium isolated from the gut content of Hexagrammos agrammus.</title>
        <authorList>
            <person name="Jung H.K."/>
            <person name="Kim D.G."/>
            <person name="Zin H."/>
            <person name="Park J."/>
            <person name="Jung H."/>
            <person name="Kim Y.O."/>
            <person name="Kong H.J."/>
            <person name="Kim J.W."/>
            <person name="Kim Y.S."/>
        </authorList>
    </citation>
    <scope>NUCLEOTIDE SEQUENCE [LARGE SCALE GENOMIC DNA]</scope>
    <source>
        <strain evidence="7 8">YPD9-1</strain>
    </source>
</reference>
<evidence type="ECO:0000256" key="4">
    <source>
        <dbReference type="ARBA" id="ARBA00023295"/>
    </source>
</evidence>
<dbReference type="InterPro" id="IPR013320">
    <property type="entry name" value="ConA-like_dom_sf"/>
</dbReference>
<dbReference type="EMBL" id="CP090978">
    <property type="protein sequence ID" value="UJF34648.1"/>
    <property type="molecule type" value="Genomic_DNA"/>
</dbReference>
<keyword evidence="4" id="KW-0326">Glycosidase</keyword>
<keyword evidence="8" id="KW-1185">Reference proteome</keyword>